<feature type="region of interest" description="Disordered" evidence="1">
    <location>
        <begin position="657"/>
        <end position="678"/>
    </location>
</feature>
<dbReference type="SUPFAM" id="SSF56112">
    <property type="entry name" value="Protein kinase-like (PK-like)"/>
    <property type="match status" value="1"/>
</dbReference>
<dbReference type="AlphaFoldDB" id="A0A437J4Z6"/>
<dbReference type="SUPFAM" id="SSF57783">
    <property type="entry name" value="Zinc beta-ribbon"/>
    <property type="match status" value="1"/>
</dbReference>
<evidence type="ECO:0000259" key="3">
    <source>
        <dbReference type="PROSITE" id="PS50011"/>
    </source>
</evidence>
<dbReference type="GO" id="GO:0005524">
    <property type="term" value="F:ATP binding"/>
    <property type="evidence" value="ECO:0007669"/>
    <property type="project" value="InterPro"/>
</dbReference>
<reference evidence="4 5" key="1">
    <citation type="submission" date="2019-01" db="EMBL/GenBank/DDBJ databases">
        <authorList>
            <person name="Chen W.-M."/>
        </authorList>
    </citation>
    <scope>NUCLEOTIDE SEQUENCE [LARGE SCALE GENOMIC DNA]</scope>
    <source>
        <strain evidence="4 5">TLA-22</strain>
    </source>
</reference>
<dbReference type="Gene3D" id="1.10.510.10">
    <property type="entry name" value="Transferase(Phosphotransferase) domain 1"/>
    <property type="match status" value="1"/>
</dbReference>
<keyword evidence="5" id="KW-1185">Reference proteome</keyword>
<dbReference type="EMBL" id="RZUL01000006">
    <property type="protein sequence ID" value="RVT39648.1"/>
    <property type="molecule type" value="Genomic_DNA"/>
</dbReference>
<proteinExistence type="predicted"/>
<name>A0A437J4Z6_9SPHN</name>
<comment type="caution">
    <text evidence="4">The sequence shown here is derived from an EMBL/GenBank/DDBJ whole genome shotgun (WGS) entry which is preliminary data.</text>
</comment>
<evidence type="ECO:0000313" key="5">
    <source>
        <dbReference type="Proteomes" id="UP000282977"/>
    </source>
</evidence>
<dbReference type="Gene3D" id="3.30.65.10">
    <property type="entry name" value="Bacterial Topoisomerase I, domain 1"/>
    <property type="match status" value="1"/>
</dbReference>
<keyword evidence="2" id="KW-0812">Transmembrane</keyword>
<dbReference type="InterPro" id="IPR011009">
    <property type="entry name" value="Kinase-like_dom_sf"/>
</dbReference>
<dbReference type="OrthoDB" id="9805504at2"/>
<protein>
    <recommendedName>
        <fullName evidence="3">Protein kinase domain-containing protein</fullName>
    </recommendedName>
</protein>
<accession>A0A437J4Z6</accession>
<dbReference type="Proteomes" id="UP000282977">
    <property type="component" value="Unassembled WGS sequence"/>
</dbReference>
<evidence type="ECO:0000256" key="2">
    <source>
        <dbReference type="SAM" id="Phobius"/>
    </source>
</evidence>
<evidence type="ECO:0000313" key="4">
    <source>
        <dbReference type="EMBL" id="RVT39648.1"/>
    </source>
</evidence>
<feature type="transmembrane region" description="Helical" evidence="2">
    <location>
        <begin position="392"/>
        <end position="423"/>
    </location>
</feature>
<dbReference type="InterPro" id="IPR000719">
    <property type="entry name" value="Prot_kinase_dom"/>
</dbReference>
<feature type="compositionally biased region" description="Polar residues" evidence="1">
    <location>
        <begin position="657"/>
        <end position="671"/>
    </location>
</feature>
<dbReference type="RefSeq" id="WP_127691723.1">
    <property type="nucleotide sequence ID" value="NZ_RZUL01000006.1"/>
</dbReference>
<evidence type="ECO:0000256" key="1">
    <source>
        <dbReference type="SAM" id="MobiDB-lite"/>
    </source>
</evidence>
<dbReference type="GO" id="GO:0004672">
    <property type="term" value="F:protein kinase activity"/>
    <property type="evidence" value="ECO:0007669"/>
    <property type="project" value="InterPro"/>
</dbReference>
<dbReference type="PROSITE" id="PS50011">
    <property type="entry name" value="PROTEIN_KINASE_DOM"/>
    <property type="match status" value="1"/>
</dbReference>
<keyword evidence="2" id="KW-1133">Transmembrane helix</keyword>
<sequence>MDVVRIGGKVQNLGKKIGKGGEGDVFLLAAQPDRAVKIYKEALRGSREAKVRAMVEGKLASGTDLVAFPDATVDAAKGGFVGFVMRLVSGFQPVHELYSPKSRKLHFPDKDYRFLVRAAINIARAVGKVHQAGCVIGDFNHSGVLVAKDATVALIDADSFQFSREGRVFPCAVGVPDFTPPELHSVNLATATRTHAHDHFGLAVAIFHLLAMGKHPYAGRFAGGDLTMSEAIAQNRFAFSQIRKAETRTVPPPGAVSLKDFPLPVARAFEAAFGLDPALRPDAAQWILVLKELEAGMSRCTAVKSHYYPSAAGKCLWCRLAGQSGVDMFPDLIGAAAPAAGGPFDLDRLWAQISAIKLPRPEDLLPRWTGDVGTGSPAVAEAKKAVLGGRALAIAALIGALAGFFYASNAAILWIGIGIFGLVKLSGARIDEGPFKTAYSSADKRARDAELAYLARIGLTELAQVREDLEHWVADYRRLESELTRELMLLKSSREARQRAAFLDRFPLRRAKISGIGPAKTATLASYGIETAADITRHAVMAVPGFGDAMTAKLLTWRSGHEAKFCYNPAPDASDVQAENAVRSAHAARRADLQAKIRSGAAALQAGPPRLAARATGDDQPLIYALGERARAAHDLELLGFKVPLRAPITLAVKVQPASQASAGRPTSSPQAAGGVPSCPLCSAPMRRRTARRGRGSGRQFWGCSRYPGCRGTRN</sequence>
<keyword evidence="2" id="KW-0472">Membrane</keyword>
<organism evidence="4 5">
    <name type="scientific">Sphingobium algorifonticola</name>
    <dbReference type="NCBI Taxonomy" id="2008318"/>
    <lineage>
        <taxon>Bacteria</taxon>
        <taxon>Pseudomonadati</taxon>
        <taxon>Pseudomonadota</taxon>
        <taxon>Alphaproteobacteria</taxon>
        <taxon>Sphingomonadales</taxon>
        <taxon>Sphingomonadaceae</taxon>
        <taxon>Sphingobium</taxon>
    </lineage>
</organism>
<feature type="domain" description="Protein kinase" evidence="3">
    <location>
        <begin position="11"/>
        <end position="293"/>
    </location>
</feature>
<gene>
    <name evidence="4" type="ORF">ENE74_14930</name>
</gene>